<accession>A0ACD3RTJ5</accession>
<proteinExistence type="predicted"/>
<keyword evidence="2" id="KW-1185">Reference proteome</keyword>
<organism evidence="1 2">
    <name type="scientific">Larimichthys crocea</name>
    <name type="common">Large yellow croaker</name>
    <name type="synonym">Pseudosciaena crocea</name>
    <dbReference type="NCBI Taxonomy" id="215358"/>
    <lineage>
        <taxon>Eukaryota</taxon>
        <taxon>Metazoa</taxon>
        <taxon>Chordata</taxon>
        <taxon>Craniata</taxon>
        <taxon>Vertebrata</taxon>
        <taxon>Euteleostomi</taxon>
        <taxon>Actinopterygii</taxon>
        <taxon>Neopterygii</taxon>
        <taxon>Teleostei</taxon>
        <taxon>Neoteleostei</taxon>
        <taxon>Acanthomorphata</taxon>
        <taxon>Eupercaria</taxon>
        <taxon>Sciaenidae</taxon>
        <taxon>Larimichthys</taxon>
    </lineage>
</organism>
<dbReference type="EMBL" id="CM011675">
    <property type="protein sequence ID" value="TMS22677.1"/>
    <property type="molecule type" value="Genomic_DNA"/>
</dbReference>
<sequence length="117" mass="13354">MALSKIVESGTSVRGLLLPVGVFLLKEFLILLERRSDMFLTTLLSLRFLSFIMPTVVLQILWWHVDVPGVPEHPPDQAEEDDESPCVDEQVVDNKSSKHPHHHDEDAEYVVEHCEPE</sequence>
<dbReference type="Proteomes" id="UP000793456">
    <property type="component" value="Chromosome II"/>
</dbReference>
<evidence type="ECO:0000313" key="2">
    <source>
        <dbReference type="Proteomes" id="UP000793456"/>
    </source>
</evidence>
<reference evidence="1" key="1">
    <citation type="submission" date="2018-11" db="EMBL/GenBank/DDBJ databases">
        <title>The sequence and de novo assembly of Larimichthys crocea genome using PacBio and Hi-C technologies.</title>
        <authorList>
            <person name="Xu P."/>
            <person name="Chen B."/>
            <person name="Zhou Z."/>
            <person name="Ke Q."/>
            <person name="Wu Y."/>
            <person name="Bai H."/>
            <person name="Pu F."/>
        </authorList>
    </citation>
    <scope>NUCLEOTIDE SEQUENCE</scope>
    <source>
        <tissue evidence="1">Muscle</tissue>
    </source>
</reference>
<gene>
    <name evidence="1" type="ORF">E3U43_012942</name>
</gene>
<name>A0ACD3RTJ5_LARCR</name>
<evidence type="ECO:0000313" key="1">
    <source>
        <dbReference type="EMBL" id="TMS22677.1"/>
    </source>
</evidence>
<protein>
    <submittedName>
        <fullName evidence="1">Uncharacterized protein</fullName>
    </submittedName>
</protein>
<comment type="caution">
    <text evidence="1">The sequence shown here is derived from an EMBL/GenBank/DDBJ whole genome shotgun (WGS) entry which is preliminary data.</text>
</comment>